<reference evidence="2" key="1">
    <citation type="submission" date="2017-12" db="EMBL/GenBank/DDBJ databases">
        <title>Gene loss provides genomic basis for host adaptation in cereal stripe rust fungi.</title>
        <authorList>
            <person name="Xia C."/>
        </authorList>
    </citation>
    <scope>NUCLEOTIDE SEQUENCE [LARGE SCALE GENOMIC DNA]</scope>
    <source>
        <strain evidence="2">93-210</strain>
    </source>
</reference>
<accession>A0A2S4UY68</accession>
<dbReference type="Proteomes" id="UP000239156">
    <property type="component" value="Unassembled WGS sequence"/>
</dbReference>
<comment type="caution">
    <text evidence="2">The sequence shown here is derived from an EMBL/GenBank/DDBJ whole genome shotgun (WGS) entry which is preliminary data.</text>
</comment>
<evidence type="ECO:0000313" key="2">
    <source>
        <dbReference type="EMBL" id="POW02212.1"/>
    </source>
</evidence>
<sequence length="259" mass="28627">TSKMVSITQFVIFAAITLLARDSLAIECDTGVIPHRPVHKEECSKAISQIVYNADDTWNKMSKRADYTYGECNISVHNDLGQNLTKSQIEQGFERVLNYCPNASGGHNYRDNEPVTFYFGNREIGTFQAWEPDYPAGLPTCAINDGGARLSQKHCLKAFSDIPTNSQGQLLGDDNQKTDLIQKSYRSCTVILMTSDYSKLVSVKSELEDNLGKTLDFCHESCGLIRIPGGAEGPNGRAYLSYSHGKRGCTNGRIPLLTK</sequence>
<feature type="non-terminal residue" evidence="2">
    <location>
        <position position="1"/>
    </location>
</feature>
<keyword evidence="3" id="KW-1185">Reference proteome</keyword>
<gene>
    <name evidence="2" type="ORF">PSTT_11947</name>
</gene>
<name>A0A2S4UY68_9BASI</name>
<feature type="signal peptide" evidence="1">
    <location>
        <begin position="1"/>
        <end position="25"/>
    </location>
</feature>
<dbReference type="VEuPathDB" id="FungiDB:PSHT_02576"/>
<evidence type="ECO:0000313" key="3">
    <source>
        <dbReference type="Proteomes" id="UP000239156"/>
    </source>
</evidence>
<dbReference type="VEuPathDB" id="FungiDB:PSTT_11947"/>
<feature type="chain" id="PRO_5015783739" description="Secreted protein" evidence="1">
    <location>
        <begin position="26"/>
        <end position="259"/>
    </location>
</feature>
<organism evidence="2 3">
    <name type="scientific">Puccinia striiformis</name>
    <dbReference type="NCBI Taxonomy" id="27350"/>
    <lineage>
        <taxon>Eukaryota</taxon>
        <taxon>Fungi</taxon>
        <taxon>Dikarya</taxon>
        <taxon>Basidiomycota</taxon>
        <taxon>Pucciniomycotina</taxon>
        <taxon>Pucciniomycetes</taxon>
        <taxon>Pucciniales</taxon>
        <taxon>Pucciniaceae</taxon>
        <taxon>Puccinia</taxon>
    </lineage>
</organism>
<dbReference type="AlphaFoldDB" id="A0A2S4UY68"/>
<dbReference type="EMBL" id="PKSL01000146">
    <property type="protein sequence ID" value="POW02212.1"/>
    <property type="molecule type" value="Genomic_DNA"/>
</dbReference>
<evidence type="ECO:0008006" key="4">
    <source>
        <dbReference type="Google" id="ProtNLM"/>
    </source>
</evidence>
<keyword evidence="1" id="KW-0732">Signal</keyword>
<proteinExistence type="predicted"/>
<protein>
    <recommendedName>
        <fullName evidence="4">Secreted protein</fullName>
    </recommendedName>
</protein>
<evidence type="ECO:0000256" key="1">
    <source>
        <dbReference type="SAM" id="SignalP"/>
    </source>
</evidence>